<accession>A0A7Z2GRQ9</accession>
<dbReference type="OrthoDB" id="9813436at2"/>
<dbReference type="InterPro" id="IPR013096">
    <property type="entry name" value="Cupin_2"/>
</dbReference>
<dbReference type="InterPro" id="IPR011051">
    <property type="entry name" value="RmlC_Cupin_sf"/>
</dbReference>
<keyword evidence="3" id="KW-1185">Reference proteome</keyword>
<dbReference type="SUPFAM" id="SSF51182">
    <property type="entry name" value="RmlC-like cupins"/>
    <property type="match status" value="1"/>
</dbReference>
<name>A0A7Z2GRQ9_9BURK</name>
<dbReference type="Proteomes" id="UP000433577">
    <property type="component" value="Chromosome 4"/>
</dbReference>
<evidence type="ECO:0000259" key="1">
    <source>
        <dbReference type="Pfam" id="PF07883"/>
    </source>
</evidence>
<feature type="domain" description="Cupin type-2" evidence="1">
    <location>
        <begin position="89"/>
        <end position="159"/>
    </location>
</feature>
<evidence type="ECO:0000313" key="2">
    <source>
        <dbReference type="EMBL" id="QGZ66751.1"/>
    </source>
</evidence>
<dbReference type="InterPro" id="IPR014710">
    <property type="entry name" value="RmlC-like_jellyroll"/>
</dbReference>
<gene>
    <name evidence="2" type="ORF">FAZ98_33970</name>
</gene>
<dbReference type="CDD" id="cd02234">
    <property type="entry name" value="cupin_BLR7677-like"/>
    <property type="match status" value="1"/>
</dbReference>
<dbReference type="PANTHER" id="PTHR38599:SF1">
    <property type="entry name" value="CUPIN DOMAIN PROTEIN (AFU_ORTHOLOGUE AFUA_3G13620)"/>
    <property type="match status" value="1"/>
</dbReference>
<organism evidence="2 3">
    <name type="scientific">Paraburkholderia acidisoli</name>
    <dbReference type="NCBI Taxonomy" id="2571748"/>
    <lineage>
        <taxon>Bacteria</taxon>
        <taxon>Pseudomonadati</taxon>
        <taxon>Pseudomonadota</taxon>
        <taxon>Betaproteobacteria</taxon>
        <taxon>Burkholderiales</taxon>
        <taxon>Burkholderiaceae</taxon>
        <taxon>Paraburkholderia</taxon>
    </lineage>
</organism>
<dbReference type="AlphaFoldDB" id="A0A7Z2GRQ9"/>
<dbReference type="KEGG" id="pacs:FAZ98_33970"/>
<proteinExistence type="predicted"/>
<evidence type="ECO:0000313" key="3">
    <source>
        <dbReference type="Proteomes" id="UP000433577"/>
    </source>
</evidence>
<dbReference type="PANTHER" id="PTHR38599">
    <property type="entry name" value="CUPIN DOMAIN PROTEIN (AFU_ORTHOLOGUE AFUA_3G13620)"/>
    <property type="match status" value="1"/>
</dbReference>
<sequence>MKTPASFERIDPRLTFAGLIALTLALGPAARPDAIAWLDAICGGGLFASGGKAQAASHSPAASRPATTVTVLSCEALPNVPGKSVTTALVAFPPLGFTPAHRHPGSVTAVVLEGTIRSQLAGAPPANYTRGQTWFEPPGTLHVFAENPDPARPARLLATFVADTNCGPLTIPER</sequence>
<dbReference type="Pfam" id="PF07883">
    <property type="entry name" value="Cupin_2"/>
    <property type="match status" value="1"/>
</dbReference>
<protein>
    <submittedName>
        <fullName evidence="2">Cupin domain-containing protein</fullName>
    </submittedName>
</protein>
<dbReference type="Gene3D" id="2.60.120.10">
    <property type="entry name" value="Jelly Rolls"/>
    <property type="match status" value="1"/>
</dbReference>
<dbReference type="EMBL" id="CP046916">
    <property type="protein sequence ID" value="QGZ66751.1"/>
    <property type="molecule type" value="Genomic_DNA"/>
</dbReference>
<reference evidence="2 3" key="1">
    <citation type="submission" date="2019-12" db="EMBL/GenBank/DDBJ databases">
        <title>Paraburkholderia acidiphila 7Q-K02 sp. nov and Paraburkholderia acidisoli DHF22 sp. nov., two strains isolated from forest soil.</title>
        <authorList>
            <person name="Gao Z."/>
            <person name="Qiu L."/>
        </authorList>
    </citation>
    <scope>NUCLEOTIDE SEQUENCE [LARGE SCALE GENOMIC DNA]</scope>
    <source>
        <strain evidence="2 3">DHF22</strain>
    </source>
</reference>
<dbReference type="RefSeq" id="WP_158958393.1">
    <property type="nucleotide sequence ID" value="NZ_CP046916.1"/>
</dbReference>